<dbReference type="PROSITE" id="PS50075">
    <property type="entry name" value="CARRIER"/>
    <property type="match status" value="1"/>
</dbReference>
<dbReference type="SMART" id="SM01294">
    <property type="entry name" value="PKS_PP_betabranch"/>
    <property type="match status" value="1"/>
</dbReference>
<dbReference type="Proteomes" id="UP000294744">
    <property type="component" value="Unassembled WGS sequence"/>
</dbReference>
<dbReference type="EMBL" id="SMKV01000021">
    <property type="protein sequence ID" value="TDC90987.1"/>
    <property type="molecule type" value="Genomic_DNA"/>
</dbReference>
<comment type="caution">
    <text evidence="7">The sequence shown here is derived from an EMBL/GenBank/DDBJ whole genome shotgun (WGS) entry which is preliminary data.</text>
</comment>
<reference evidence="7 8" key="1">
    <citation type="submission" date="2019-03" db="EMBL/GenBank/DDBJ databases">
        <title>Draft genome sequences of novel Actinobacteria.</title>
        <authorList>
            <person name="Sahin N."/>
            <person name="Ay H."/>
            <person name="Saygin H."/>
        </authorList>
    </citation>
    <scope>NUCLEOTIDE SEQUENCE [LARGE SCALE GENOMIC DNA]</scope>
    <source>
        <strain evidence="7 8">16K404</strain>
    </source>
</reference>
<dbReference type="Gene3D" id="3.30.70.3290">
    <property type="match status" value="1"/>
</dbReference>
<protein>
    <submittedName>
        <fullName evidence="7">SDR family NAD(P)-dependent oxidoreductase</fullName>
    </submittedName>
</protein>
<dbReference type="GO" id="GO:0006633">
    <property type="term" value="P:fatty acid biosynthetic process"/>
    <property type="evidence" value="ECO:0007669"/>
    <property type="project" value="TreeGrafter"/>
</dbReference>
<dbReference type="InterPro" id="IPR050091">
    <property type="entry name" value="PKS_NRPS_Biosynth_Enz"/>
</dbReference>
<evidence type="ECO:0000256" key="2">
    <source>
        <dbReference type="ARBA" id="ARBA00022553"/>
    </source>
</evidence>
<dbReference type="SUPFAM" id="SSF51735">
    <property type="entry name" value="NAD(P)-binding Rossmann-fold domains"/>
    <property type="match status" value="2"/>
</dbReference>
<evidence type="ECO:0000313" key="7">
    <source>
        <dbReference type="EMBL" id="TDC90987.1"/>
    </source>
</evidence>
<dbReference type="SMART" id="SM00822">
    <property type="entry name" value="PKS_KR"/>
    <property type="match status" value="1"/>
</dbReference>
<dbReference type="InterPro" id="IPR006162">
    <property type="entry name" value="Ppantetheine_attach_site"/>
</dbReference>
<dbReference type="OrthoDB" id="4726421at2"/>
<dbReference type="Gene3D" id="1.10.1200.10">
    <property type="entry name" value="ACP-like"/>
    <property type="match status" value="1"/>
</dbReference>
<dbReference type="InterPro" id="IPR057326">
    <property type="entry name" value="KR_dom"/>
</dbReference>
<feature type="non-terminal residue" evidence="7">
    <location>
        <position position="1"/>
    </location>
</feature>
<dbReference type="CDD" id="cd08952">
    <property type="entry name" value="KR_1_SDR_x"/>
    <property type="match status" value="1"/>
</dbReference>
<evidence type="ECO:0000313" key="8">
    <source>
        <dbReference type="Proteomes" id="UP000294744"/>
    </source>
</evidence>
<evidence type="ECO:0000256" key="5">
    <source>
        <dbReference type="SAM" id="MobiDB-lite"/>
    </source>
</evidence>
<gene>
    <name evidence="7" type="ORF">E1161_17580</name>
</gene>
<dbReference type="SUPFAM" id="SSF47336">
    <property type="entry name" value="ACP-like"/>
    <property type="match status" value="1"/>
</dbReference>
<keyword evidence="4" id="KW-0677">Repeat</keyword>
<dbReference type="InterPro" id="IPR020806">
    <property type="entry name" value="PKS_PP-bd"/>
</dbReference>
<proteinExistence type="predicted"/>
<dbReference type="Pfam" id="PF00550">
    <property type="entry name" value="PP-binding"/>
    <property type="match status" value="1"/>
</dbReference>
<dbReference type="InterPro" id="IPR036736">
    <property type="entry name" value="ACP-like_sf"/>
</dbReference>
<dbReference type="PANTHER" id="PTHR43775:SF51">
    <property type="entry name" value="INACTIVE PHENOLPHTHIOCEROL SYNTHESIS POLYKETIDE SYNTHASE TYPE I PKS1-RELATED"/>
    <property type="match status" value="1"/>
</dbReference>
<dbReference type="Gene3D" id="3.40.50.720">
    <property type="entry name" value="NAD(P)-binding Rossmann-like Domain"/>
    <property type="match status" value="1"/>
</dbReference>
<evidence type="ECO:0000259" key="6">
    <source>
        <dbReference type="PROSITE" id="PS50075"/>
    </source>
</evidence>
<dbReference type="Pfam" id="PF18369">
    <property type="entry name" value="PKS_DE"/>
    <property type="match status" value="1"/>
</dbReference>
<dbReference type="PROSITE" id="PS00012">
    <property type="entry name" value="PHOSPHOPANTETHEINE"/>
    <property type="match status" value="1"/>
</dbReference>
<dbReference type="GO" id="GO:0031177">
    <property type="term" value="F:phosphopantetheine binding"/>
    <property type="evidence" value="ECO:0007669"/>
    <property type="project" value="InterPro"/>
</dbReference>
<dbReference type="PANTHER" id="PTHR43775">
    <property type="entry name" value="FATTY ACID SYNTHASE"/>
    <property type="match status" value="1"/>
</dbReference>
<dbReference type="InterPro" id="IPR013968">
    <property type="entry name" value="PKS_KR"/>
</dbReference>
<feature type="compositionally biased region" description="Basic and acidic residues" evidence="5">
    <location>
        <begin position="561"/>
        <end position="579"/>
    </location>
</feature>
<accession>A0A4R4UGS1</accession>
<dbReference type="Gene3D" id="6.10.140.1830">
    <property type="match status" value="1"/>
</dbReference>
<dbReference type="GO" id="GO:0004312">
    <property type="term" value="F:fatty acid synthase activity"/>
    <property type="evidence" value="ECO:0007669"/>
    <property type="project" value="TreeGrafter"/>
</dbReference>
<dbReference type="InterPro" id="IPR009081">
    <property type="entry name" value="PP-bd_ACP"/>
</dbReference>
<evidence type="ECO:0000256" key="1">
    <source>
        <dbReference type="ARBA" id="ARBA00022450"/>
    </source>
</evidence>
<evidence type="ECO:0000256" key="3">
    <source>
        <dbReference type="ARBA" id="ARBA00022679"/>
    </source>
</evidence>
<name>A0A4R4UGS1_9PSEU</name>
<dbReference type="InterPro" id="IPR036291">
    <property type="entry name" value="NAD(P)-bd_dom_sf"/>
</dbReference>
<keyword evidence="1" id="KW-0596">Phosphopantetheine</keyword>
<dbReference type="Pfam" id="PF08659">
    <property type="entry name" value="KR"/>
    <property type="match status" value="1"/>
</dbReference>
<dbReference type="SMART" id="SM00823">
    <property type="entry name" value="PKS_PP"/>
    <property type="match status" value="1"/>
</dbReference>
<dbReference type="RefSeq" id="WP_132624594.1">
    <property type="nucleotide sequence ID" value="NZ_SMKV01000021.1"/>
</dbReference>
<dbReference type="AlphaFoldDB" id="A0A4R4UGS1"/>
<evidence type="ECO:0000256" key="4">
    <source>
        <dbReference type="ARBA" id="ARBA00022737"/>
    </source>
</evidence>
<sequence length="750" mass="78946">ADSVSEGAVVVPAQRKGRDGGSALVDALARLHVAGVDVDWARFFAGTGARQLDLPTYAFQRERFWPEQPESNTGDDDAFWDLVNNGSLASELGVDEEAVAGLVPALSSWRGRRRVQSRVDSWCYQESWTALTGTSSTLEDGTWLIVVPAELADGPWAASVIGAFGGDALVLETSGSPQRDEVAKQLTDVPALAGVVALVDAVECAVLLQALGDAGIDARVWAVTRGAVSVVPGDAVAEPVRAGVWGLGRVAALELPGRWGGLIDLPEDLDGRSAERFTDVLAAGVEDQVAIRPWGAFGRRLTPALRSDAASEPKPLSGTVVITGGTGSLGAQLARDLAERGAEGLVLLSRTGLQAPGAAELRDQLTEQGVRVRIESCDVTDRDALGAVLAGINDLSGVVHAAGVVDDGVLDQLTPERFSDVFRPKADSALLLDELTRDHDLDFFVLFSSVAGAIGNPGQANYAAANAVLDALAHRRRAEGLPATSIAWGAWAGAGVAADTSIAERLRRLGVLPMEPELAITALWQSVAQARAVVTVTNVDWETFGRTFTAVRPSPLLSGIDDARGATDAQPSDRSEPRLAQRLSGMAPADRGRAVLDLVRAEAATVLGHRSPAAIGVDNAFRELGFDSLTSLEMRDRLRKATGAPLSSALLFDHPTPRAVADHLLANLTVDETASIGSALSELDRFQVALRSSADDADGGTIRQRLEDILAWLRERAPSQEGGGPSEEDIKAMPVDELLNTIDNGLLDLS</sequence>
<dbReference type="FunFam" id="1.10.1200.10:FF:000007">
    <property type="entry name" value="Probable polyketide synthase pks17"/>
    <property type="match status" value="1"/>
</dbReference>
<dbReference type="InterPro" id="IPR041618">
    <property type="entry name" value="PKS_DE"/>
</dbReference>
<feature type="region of interest" description="Disordered" evidence="5">
    <location>
        <begin position="559"/>
        <end position="580"/>
    </location>
</feature>
<feature type="domain" description="Carrier" evidence="6">
    <location>
        <begin position="593"/>
        <end position="668"/>
    </location>
</feature>
<keyword evidence="3" id="KW-0808">Transferase</keyword>
<keyword evidence="2" id="KW-0597">Phosphoprotein</keyword>
<organism evidence="7 8">
    <name type="scientific">Saccharopolyspora aridisoli</name>
    <dbReference type="NCBI Taxonomy" id="2530385"/>
    <lineage>
        <taxon>Bacteria</taxon>
        <taxon>Bacillati</taxon>
        <taxon>Actinomycetota</taxon>
        <taxon>Actinomycetes</taxon>
        <taxon>Pseudonocardiales</taxon>
        <taxon>Pseudonocardiaceae</taxon>
        <taxon>Saccharopolyspora</taxon>
    </lineage>
</organism>
<keyword evidence="8" id="KW-1185">Reference proteome</keyword>